<dbReference type="InterPro" id="IPR029064">
    <property type="entry name" value="Ribosomal_eL30-like_sf"/>
</dbReference>
<keyword evidence="2 4" id="KW-0689">Ribosomal protein</keyword>
<sequence>PIKQKKIIVAKNIKYIKDDAPNIPDVVKGRGKTAKIAPLPEVARTSVTKKVVLRNPLIQSRPKNFGIGQCVQPKRDLYRFVKWPKLAHQVFRLAEDYRPISKQARKAQLKIRASKRIEKKPDIEQPKPKRLIHGIREVTSAIQQKKARLVLIAHDVEPVEIVLFLPALCRKMNIPYAIVKGKARLGILVRRKTCTKDISKLGKIIETVKSNYNDRFEEVIYSNLVMPCSKDSTTLGRWYHGQQINCSSQQIRKGKSKGAENKTGLIFNKSFNGSIHLYTFFRWAFGNKWLRSTFPISNLVHMPSKSPHSH</sequence>
<name>A0A448WHY8_9PLAT</name>
<proteinExistence type="inferred from homology"/>
<gene>
    <name evidence="6" type="ORF">PXEA_LOCUS5692</name>
</gene>
<dbReference type="InterPro" id="IPR004038">
    <property type="entry name" value="Ribosomal_eL8/eL30/eS12/Gad45"/>
</dbReference>
<evidence type="ECO:0000256" key="4">
    <source>
        <dbReference type="RuleBase" id="RU367042"/>
    </source>
</evidence>
<comment type="similarity">
    <text evidence="1 4">Belongs to the eukaryotic ribosomal protein eL8 family.</text>
</comment>
<evidence type="ECO:0000313" key="6">
    <source>
        <dbReference type="EMBL" id="VEL12252.1"/>
    </source>
</evidence>
<dbReference type="InterPro" id="IPR001921">
    <property type="entry name" value="Ribosomal_eL8_euk"/>
</dbReference>
<dbReference type="OrthoDB" id="29563at2759"/>
<dbReference type="Pfam" id="PF01248">
    <property type="entry name" value="Ribosomal_L7Ae"/>
    <property type="match status" value="1"/>
</dbReference>
<feature type="domain" description="Ribosomal protein eL8/eL30/eS12/Gadd45" evidence="5">
    <location>
        <begin position="126"/>
        <end position="196"/>
    </location>
</feature>
<evidence type="ECO:0000313" key="7">
    <source>
        <dbReference type="Proteomes" id="UP000784294"/>
    </source>
</evidence>
<evidence type="ECO:0000256" key="3">
    <source>
        <dbReference type="ARBA" id="ARBA00023274"/>
    </source>
</evidence>
<dbReference type="Proteomes" id="UP000784294">
    <property type="component" value="Unassembled WGS sequence"/>
</dbReference>
<evidence type="ECO:0000256" key="1">
    <source>
        <dbReference type="ARBA" id="ARBA00007337"/>
    </source>
</evidence>
<dbReference type="GO" id="GO:0022625">
    <property type="term" value="C:cytosolic large ribosomal subunit"/>
    <property type="evidence" value="ECO:0007669"/>
    <property type="project" value="UniProtKB-UniRule"/>
</dbReference>
<evidence type="ECO:0000256" key="2">
    <source>
        <dbReference type="ARBA" id="ARBA00022980"/>
    </source>
</evidence>
<comment type="function">
    <text evidence="4">Component of the ribosome.</text>
</comment>
<comment type="caution">
    <text evidence="6">The sequence shown here is derived from an EMBL/GenBank/DDBJ whole genome shotgun (WGS) entry which is preliminary data.</text>
</comment>
<dbReference type="EMBL" id="CAAALY010014214">
    <property type="protein sequence ID" value="VEL12252.1"/>
    <property type="molecule type" value="Genomic_DNA"/>
</dbReference>
<dbReference type="InterPro" id="IPR018492">
    <property type="entry name" value="Ribosomal_eL8/Nhp2"/>
</dbReference>
<dbReference type="AlphaFoldDB" id="A0A448WHY8"/>
<dbReference type="PRINTS" id="PR00882">
    <property type="entry name" value="RIBOSOMALL7A"/>
</dbReference>
<dbReference type="GO" id="GO:0003723">
    <property type="term" value="F:RNA binding"/>
    <property type="evidence" value="ECO:0007669"/>
    <property type="project" value="UniProtKB-UniRule"/>
</dbReference>
<reference evidence="6" key="1">
    <citation type="submission" date="2018-11" db="EMBL/GenBank/DDBJ databases">
        <authorList>
            <consortium name="Pathogen Informatics"/>
        </authorList>
    </citation>
    <scope>NUCLEOTIDE SEQUENCE</scope>
</reference>
<dbReference type="PROSITE" id="PS01082">
    <property type="entry name" value="RIBOSOMAL_L7AE"/>
    <property type="match status" value="1"/>
</dbReference>
<evidence type="ECO:0000259" key="5">
    <source>
        <dbReference type="Pfam" id="PF01248"/>
    </source>
</evidence>
<dbReference type="SUPFAM" id="SSF55315">
    <property type="entry name" value="L30e-like"/>
    <property type="match status" value="1"/>
</dbReference>
<dbReference type="InterPro" id="IPR004037">
    <property type="entry name" value="Ribosomal_eL8-like_CS"/>
</dbReference>
<dbReference type="PRINTS" id="PR00881">
    <property type="entry name" value="L7ARS6FAMILY"/>
</dbReference>
<dbReference type="Gene3D" id="3.30.1330.30">
    <property type="match status" value="1"/>
</dbReference>
<organism evidence="6 7">
    <name type="scientific">Protopolystoma xenopodis</name>
    <dbReference type="NCBI Taxonomy" id="117903"/>
    <lineage>
        <taxon>Eukaryota</taxon>
        <taxon>Metazoa</taxon>
        <taxon>Spiralia</taxon>
        <taxon>Lophotrochozoa</taxon>
        <taxon>Platyhelminthes</taxon>
        <taxon>Monogenea</taxon>
        <taxon>Polyopisthocotylea</taxon>
        <taxon>Polystomatidea</taxon>
        <taxon>Polystomatidae</taxon>
        <taxon>Protopolystoma</taxon>
    </lineage>
</organism>
<dbReference type="InterPro" id="IPR050257">
    <property type="entry name" value="eL8/uL1-like"/>
</dbReference>
<keyword evidence="7" id="KW-1185">Reference proteome</keyword>
<keyword evidence="3 4" id="KW-0687">Ribonucleoprotein</keyword>
<dbReference type="PANTHER" id="PTHR23105">
    <property type="entry name" value="RIBOSOMAL PROTEIN L7AE FAMILY MEMBER"/>
    <property type="match status" value="1"/>
</dbReference>
<accession>A0A448WHY8</accession>
<protein>
    <recommendedName>
        <fullName evidence="4">60S ribosomal protein L7a</fullName>
    </recommendedName>
</protein>
<dbReference type="GO" id="GO:0042254">
    <property type="term" value="P:ribosome biogenesis"/>
    <property type="evidence" value="ECO:0007669"/>
    <property type="project" value="InterPro"/>
</dbReference>
<feature type="non-terminal residue" evidence="6">
    <location>
        <position position="1"/>
    </location>
</feature>